<dbReference type="EMBL" id="FNDN01000015">
    <property type="protein sequence ID" value="SDJ03683.1"/>
    <property type="molecule type" value="Genomic_DNA"/>
</dbReference>
<reference evidence="6 7" key="1">
    <citation type="submission" date="2016-10" db="EMBL/GenBank/DDBJ databases">
        <authorList>
            <person name="de Groot N.N."/>
        </authorList>
    </citation>
    <scope>NUCLEOTIDE SEQUENCE [LARGE SCALE GENOMIC DNA]</scope>
    <source>
        <strain evidence="6 7">DSM 44892</strain>
    </source>
</reference>
<comment type="subcellular location">
    <subcellularLocation>
        <location evidence="1">Cell membrane</location>
        <topology evidence="1">Multi-pass membrane protein</topology>
    </subcellularLocation>
</comment>
<evidence type="ECO:0000256" key="5">
    <source>
        <dbReference type="ARBA" id="ARBA00023136"/>
    </source>
</evidence>
<dbReference type="AlphaFoldDB" id="A0A1G8QGG6"/>
<evidence type="ECO:0000256" key="2">
    <source>
        <dbReference type="ARBA" id="ARBA00022475"/>
    </source>
</evidence>
<keyword evidence="7" id="KW-1185">Reference proteome</keyword>
<keyword evidence="2" id="KW-1003">Cell membrane</keyword>
<evidence type="ECO:0000313" key="6">
    <source>
        <dbReference type="EMBL" id="SDJ03683.1"/>
    </source>
</evidence>
<evidence type="ECO:0000256" key="3">
    <source>
        <dbReference type="ARBA" id="ARBA00022692"/>
    </source>
</evidence>
<gene>
    <name evidence="6" type="ORF">SAMN05444695_11520</name>
</gene>
<dbReference type="Pfam" id="PF01810">
    <property type="entry name" value="LysE"/>
    <property type="match status" value="1"/>
</dbReference>
<evidence type="ECO:0000313" key="7">
    <source>
        <dbReference type="Proteomes" id="UP000183263"/>
    </source>
</evidence>
<evidence type="ECO:0000256" key="1">
    <source>
        <dbReference type="ARBA" id="ARBA00004651"/>
    </source>
</evidence>
<accession>A0A1G8QGG6</accession>
<protein>
    <submittedName>
        <fullName evidence="6">L-lysine exporter family protein LysE/ArgO</fullName>
    </submittedName>
</protein>
<sequence length="202" mass="20842">MSLPVVATGFGTGLSLIVAIGAQNAFVLRQAVSRRHVTPTIVVCAVSDLVLIGAGIAGVATLLDRAPGVLPVIRWAGVAFLLAYAALALWRAVRPVGMTASEAAATSGTAVILTCLALTWLNPHVYLDTVVLLGSIANQHGETGRWWFGVGAAVASVLWFLALGIGGRRLSGVFSSPRAWRYLDLGVAALMVTLAATLVVGS</sequence>
<dbReference type="GO" id="GO:0005886">
    <property type="term" value="C:plasma membrane"/>
    <property type="evidence" value="ECO:0007669"/>
    <property type="project" value="UniProtKB-SubCell"/>
</dbReference>
<dbReference type="PANTHER" id="PTHR30086:SF20">
    <property type="entry name" value="ARGININE EXPORTER PROTEIN ARGO-RELATED"/>
    <property type="match status" value="1"/>
</dbReference>
<proteinExistence type="predicted"/>
<keyword evidence="4" id="KW-1133">Transmembrane helix</keyword>
<dbReference type="InterPro" id="IPR001123">
    <property type="entry name" value="LeuE-type"/>
</dbReference>
<keyword evidence="3" id="KW-0812">Transmembrane</keyword>
<dbReference type="GO" id="GO:0015171">
    <property type="term" value="F:amino acid transmembrane transporter activity"/>
    <property type="evidence" value="ECO:0007669"/>
    <property type="project" value="TreeGrafter"/>
</dbReference>
<dbReference type="PANTHER" id="PTHR30086">
    <property type="entry name" value="ARGININE EXPORTER PROTEIN ARGO"/>
    <property type="match status" value="1"/>
</dbReference>
<evidence type="ECO:0000256" key="4">
    <source>
        <dbReference type="ARBA" id="ARBA00022989"/>
    </source>
</evidence>
<name>A0A1G8QGG6_9NOCA</name>
<keyword evidence="5" id="KW-0472">Membrane</keyword>
<dbReference type="Proteomes" id="UP000183263">
    <property type="component" value="Unassembled WGS sequence"/>
</dbReference>
<dbReference type="RefSeq" id="WP_072738836.1">
    <property type="nucleotide sequence ID" value="NZ_CP048813.1"/>
</dbReference>
<dbReference type="OrthoDB" id="5638726at2"/>
<organism evidence="6 7">
    <name type="scientific">Rhodococcus triatomae</name>
    <dbReference type="NCBI Taxonomy" id="300028"/>
    <lineage>
        <taxon>Bacteria</taxon>
        <taxon>Bacillati</taxon>
        <taxon>Actinomycetota</taxon>
        <taxon>Actinomycetes</taxon>
        <taxon>Mycobacteriales</taxon>
        <taxon>Nocardiaceae</taxon>
        <taxon>Rhodococcus</taxon>
    </lineage>
</organism>